<dbReference type="AlphaFoldDB" id="H6N5Q5"/>
<dbReference type="Proteomes" id="UP000009135">
    <property type="component" value="Chromosome"/>
</dbReference>
<dbReference type="HOGENOM" id="CLU_087258_1_0_14"/>
<evidence type="ECO:0000313" key="2">
    <source>
        <dbReference type="Proteomes" id="UP000009135"/>
    </source>
</evidence>
<dbReference type="STRING" id="1111676.MHC_00745"/>
<name>H6N5Q5_MYCHN</name>
<dbReference type="OrthoDB" id="9829035at2"/>
<evidence type="ECO:0000313" key="1">
    <source>
        <dbReference type="EMBL" id="AEW45015.1"/>
    </source>
</evidence>
<organism evidence="1 2">
    <name type="scientific">Mycoplasma haemocanis (strain Illinois)</name>
    <dbReference type="NCBI Taxonomy" id="1111676"/>
    <lineage>
        <taxon>Bacteria</taxon>
        <taxon>Bacillati</taxon>
        <taxon>Mycoplasmatota</taxon>
        <taxon>Mollicutes</taxon>
        <taxon>Mycoplasmataceae</taxon>
        <taxon>Mycoplasma</taxon>
    </lineage>
</organism>
<dbReference type="EMBL" id="CP003199">
    <property type="protein sequence ID" value="AEW45015.1"/>
    <property type="molecule type" value="Genomic_DNA"/>
</dbReference>
<reference evidence="1 2" key="1">
    <citation type="journal article" date="2012" name="J. Bacteriol.">
        <title>Complete genome sequence of Mycoplasma haemocanis strain Illinois.</title>
        <authorList>
            <person name="do Nascimento N.C."/>
            <person name="Guimaraes A.M."/>
            <person name="Santos A.P."/>
            <person name="Sanmiguel P.J."/>
            <person name="Messick J.B."/>
        </authorList>
    </citation>
    <scope>NUCLEOTIDE SEQUENCE [LARGE SCALE GENOMIC DNA]</scope>
    <source>
        <strain evidence="1 2">Illinois</strain>
    </source>
</reference>
<dbReference type="KEGG" id="mhe:MHC_00745"/>
<keyword evidence="2" id="KW-1185">Reference proteome</keyword>
<sequence>MTALLKVSLGVLGALGTGTAGVGGLYYGTNITIDNEIGHEFLGDEDEFNDSWKQKHEQLLAAPEDSLISDLKRIRKVHNTKESGAGVKALKGWCNSAKISSYKNIFTRENEQLLNLTKRYCIQQLKDKIEANKLPVLTGNTDKETFKTNYKKLKEYKEQQGKLDSELLKLKNNFKDGQEETQWTAIQNWCSKSLEKAFKGSKDNLFLLTETFCKKA</sequence>
<proteinExistence type="predicted"/>
<gene>
    <name evidence="1" type="ordered locus">MHC_00745</name>
</gene>
<protein>
    <submittedName>
        <fullName evidence="1">Uncharacterized protein</fullName>
    </submittedName>
</protein>
<accession>H6N5Q5</accession>